<dbReference type="InterPro" id="IPR021115">
    <property type="entry name" value="Pyridoxal-P_BS"/>
</dbReference>
<evidence type="ECO:0000313" key="13">
    <source>
        <dbReference type="EMBL" id="RZF38481.1"/>
    </source>
</evidence>
<evidence type="ECO:0000256" key="3">
    <source>
        <dbReference type="ARBA" id="ARBA00011738"/>
    </source>
</evidence>
<evidence type="ECO:0000256" key="7">
    <source>
        <dbReference type="ARBA" id="ARBA00023239"/>
    </source>
</evidence>
<dbReference type="GO" id="GO:0005737">
    <property type="term" value="C:cytoplasm"/>
    <property type="evidence" value="ECO:0007669"/>
    <property type="project" value="TreeGrafter"/>
</dbReference>
<comment type="caution">
    <text evidence="13">The sequence shown here is derived from an EMBL/GenBank/DDBJ whole genome shotgun (WGS) entry which is preliminary data.</text>
</comment>
<keyword evidence="4" id="KW-0127">Catecholamine biosynthesis</keyword>
<dbReference type="PROSITE" id="PS00392">
    <property type="entry name" value="DDC_GAD_HDC_YDC"/>
    <property type="match status" value="1"/>
</dbReference>
<dbReference type="FunCoup" id="A0A482WZ72">
    <property type="interactions" value="145"/>
</dbReference>
<dbReference type="Proteomes" id="UP000291343">
    <property type="component" value="Unassembled WGS sequence"/>
</dbReference>
<dbReference type="InterPro" id="IPR015424">
    <property type="entry name" value="PyrdxlP-dep_Trfase"/>
</dbReference>
<evidence type="ECO:0000256" key="2">
    <source>
        <dbReference type="ARBA" id="ARBA00009533"/>
    </source>
</evidence>
<organism evidence="13 14">
    <name type="scientific">Laodelphax striatellus</name>
    <name type="common">Small brown planthopper</name>
    <name type="synonym">Delphax striatella</name>
    <dbReference type="NCBI Taxonomy" id="195883"/>
    <lineage>
        <taxon>Eukaryota</taxon>
        <taxon>Metazoa</taxon>
        <taxon>Ecdysozoa</taxon>
        <taxon>Arthropoda</taxon>
        <taxon>Hexapoda</taxon>
        <taxon>Insecta</taxon>
        <taxon>Pterygota</taxon>
        <taxon>Neoptera</taxon>
        <taxon>Paraneoptera</taxon>
        <taxon>Hemiptera</taxon>
        <taxon>Auchenorrhyncha</taxon>
        <taxon>Fulgoroidea</taxon>
        <taxon>Delphacidae</taxon>
        <taxon>Criomorphinae</taxon>
        <taxon>Laodelphax</taxon>
    </lineage>
</organism>
<dbReference type="PANTHER" id="PTHR11999:SF167">
    <property type="entry name" value="AROMATIC-L-AMINO-ACID DECARBOXYLASE"/>
    <property type="match status" value="1"/>
</dbReference>
<accession>A0A482WZ72</accession>
<dbReference type="GO" id="GO:0006520">
    <property type="term" value="P:amino acid metabolic process"/>
    <property type="evidence" value="ECO:0007669"/>
    <property type="project" value="InterPro"/>
</dbReference>
<dbReference type="FunFam" id="3.40.640.10:FF:000025">
    <property type="entry name" value="Histidine decarboxylase"/>
    <property type="match status" value="1"/>
</dbReference>
<evidence type="ECO:0000256" key="5">
    <source>
        <dbReference type="ARBA" id="ARBA00022793"/>
    </source>
</evidence>
<dbReference type="GO" id="GO:0030170">
    <property type="term" value="F:pyridoxal phosphate binding"/>
    <property type="evidence" value="ECO:0007669"/>
    <property type="project" value="InterPro"/>
</dbReference>
<keyword evidence="5" id="KW-0210">Decarboxylase</keyword>
<protein>
    <recommendedName>
        <fullName evidence="9">Aromatic-L-amino-acid decarboxylase</fullName>
        <ecNumber evidence="8">4.1.1.28</ecNumber>
    </recommendedName>
    <alternativeName>
        <fullName evidence="10">DOPA decarboxylase</fullName>
    </alternativeName>
</protein>
<dbReference type="InterPro" id="IPR002129">
    <property type="entry name" value="PyrdxlP-dep_de-COase"/>
</dbReference>
<dbReference type="Gene3D" id="3.90.1150.10">
    <property type="entry name" value="Aspartate Aminotransferase, domain 1"/>
    <property type="match status" value="1"/>
</dbReference>
<evidence type="ECO:0000256" key="8">
    <source>
        <dbReference type="ARBA" id="ARBA00038886"/>
    </source>
</evidence>
<evidence type="ECO:0000313" key="14">
    <source>
        <dbReference type="Proteomes" id="UP000291343"/>
    </source>
</evidence>
<dbReference type="STRING" id="195883.A0A482WZ72"/>
<keyword evidence="6 11" id="KW-0663">Pyridoxal phosphate</keyword>
<dbReference type="GO" id="GO:0042423">
    <property type="term" value="P:catecholamine biosynthetic process"/>
    <property type="evidence" value="ECO:0007669"/>
    <property type="project" value="UniProtKB-KW"/>
</dbReference>
<gene>
    <name evidence="13" type="ORF">LSTR_LSTR006076</name>
</gene>
<comment type="subunit">
    <text evidence="3">Homodimer.</text>
</comment>
<evidence type="ECO:0000256" key="10">
    <source>
        <dbReference type="ARBA" id="ARBA00041275"/>
    </source>
</evidence>
<evidence type="ECO:0000256" key="9">
    <source>
        <dbReference type="ARBA" id="ARBA00040968"/>
    </source>
</evidence>
<evidence type="ECO:0000256" key="1">
    <source>
        <dbReference type="ARBA" id="ARBA00001933"/>
    </source>
</evidence>
<comment type="cofactor">
    <cofactor evidence="1 11 12">
        <name>pyridoxal 5'-phosphate</name>
        <dbReference type="ChEBI" id="CHEBI:597326"/>
    </cofactor>
</comment>
<comment type="similarity">
    <text evidence="2 12">Belongs to the group II decarboxylase family.</text>
</comment>
<dbReference type="InterPro" id="IPR015422">
    <property type="entry name" value="PyrdxlP-dep_Trfase_small"/>
</dbReference>
<dbReference type="SUPFAM" id="SSF53383">
    <property type="entry name" value="PLP-dependent transferases"/>
    <property type="match status" value="1"/>
</dbReference>
<dbReference type="PRINTS" id="PR00800">
    <property type="entry name" value="YHDCRBOXLASE"/>
</dbReference>
<evidence type="ECO:0000256" key="12">
    <source>
        <dbReference type="RuleBase" id="RU000382"/>
    </source>
</evidence>
<dbReference type="GO" id="GO:0042427">
    <property type="term" value="P:serotonin biosynthetic process"/>
    <property type="evidence" value="ECO:0007669"/>
    <property type="project" value="TreeGrafter"/>
</dbReference>
<dbReference type="Gene3D" id="3.40.640.10">
    <property type="entry name" value="Type I PLP-dependent aspartate aminotransferase-like (Major domain)"/>
    <property type="match status" value="1"/>
</dbReference>
<dbReference type="Gene3D" id="1.20.1340.10">
    <property type="entry name" value="dopa decarboxylase, N-terminal domain"/>
    <property type="match status" value="1"/>
</dbReference>
<feature type="modified residue" description="N6-(pyridoxal phosphate)lysine" evidence="11">
    <location>
        <position position="303"/>
    </location>
</feature>
<dbReference type="GO" id="GO:0019752">
    <property type="term" value="P:carboxylic acid metabolic process"/>
    <property type="evidence" value="ECO:0007669"/>
    <property type="project" value="InterPro"/>
</dbReference>
<dbReference type="SMR" id="A0A482WZ72"/>
<reference evidence="13 14" key="1">
    <citation type="journal article" date="2017" name="Gigascience">
        <title>Genome sequence of the small brown planthopper, Laodelphax striatellus.</title>
        <authorList>
            <person name="Zhu J."/>
            <person name="Jiang F."/>
            <person name="Wang X."/>
            <person name="Yang P."/>
            <person name="Bao Y."/>
            <person name="Zhao W."/>
            <person name="Wang W."/>
            <person name="Lu H."/>
            <person name="Wang Q."/>
            <person name="Cui N."/>
            <person name="Li J."/>
            <person name="Chen X."/>
            <person name="Luo L."/>
            <person name="Yu J."/>
            <person name="Kang L."/>
            <person name="Cui F."/>
        </authorList>
    </citation>
    <scope>NUCLEOTIDE SEQUENCE [LARGE SCALE GENOMIC DNA]</scope>
    <source>
        <strain evidence="13">Lst14</strain>
    </source>
</reference>
<evidence type="ECO:0000256" key="11">
    <source>
        <dbReference type="PIRSR" id="PIRSR602129-50"/>
    </source>
</evidence>
<dbReference type="InParanoid" id="A0A482WZ72"/>
<dbReference type="PANTHER" id="PTHR11999">
    <property type="entry name" value="GROUP II PYRIDOXAL-5-PHOSPHATE DECARBOXYLASE"/>
    <property type="match status" value="1"/>
</dbReference>
<name>A0A482WZ72_LAOST</name>
<dbReference type="Pfam" id="PF00282">
    <property type="entry name" value="Pyridoxal_deC"/>
    <property type="match status" value="1"/>
</dbReference>
<evidence type="ECO:0000256" key="4">
    <source>
        <dbReference type="ARBA" id="ARBA00022584"/>
    </source>
</evidence>
<dbReference type="OrthoDB" id="639767at2759"/>
<dbReference type="InterPro" id="IPR010977">
    <property type="entry name" value="Aromatic_deC"/>
</dbReference>
<dbReference type="FunFam" id="1.20.1340.10:FF:000001">
    <property type="entry name" value="Histidine decarboxylase"/>
    <property type="match status" value="1"/>
</dbReference>
<dbReference type="GO" id="GO:0004058">
    <property type="term" value="F:aromatic-L-amino-acid decarboxylase activity"/>
    <property type="evidence" value="ECO:0007669"/>
    <property type="project" value="UniProtKB-EC"/>
</dbReference>
<dbReference type="EC" id="4.1.1.28" evidence="8"/>
<dbReference type="EMBL" id="QKKF02022243">
    <property type="protein sequence ID" value="RZF38481.1"/>
    <property type="molecule type" value="Genomic_DNA"/>
</dbReference>
<evidence type="ECO:0000256" key="6">
    <source>
        <dbReference type="ARBA" id="ARBA00022898"/>
    </source>
</evidence>
<dbReference type="InterPro" id="IPR015421">
    <property type="entry name" value="PyrdxlP-dep_Trfase_major"/>
</dbReference>
<proteinExistence type="inferred from homology"/>
<dbReference type="AlphaFoldDB" id="A0A482WZ72"/>
<keyword evidence="14" id="KW-1185">Reference proteome</keyword>
<dbReference type="CDD" id="cd06450">
    <property type="entry name" value="DOPA_deC_like"/>
    <property type="match status" value="1"/>
</dbReference>
<keyword evidence="7 12" id="KW-0456">Lyase</keyword>
<sequence>MEQKEFSEFAKSMVEYIGQYLENIRDRRVLPTVEPGYLRPCLPETAPEEPDKWQDVMADIERVIMPGVTHWHSPRFHAYFPTANSYPAIVADMLSDAIACIGFSWIASPACTELEVVMLDWLGKMLGLPNEFLACSGGKAGGVIQGTASEATLVALLGAKARAVRRAKEEHPDWTDAVINSKLIAYASEQAHSSVERAGLLGGVTFRNLPVDSHYRLHGDTVDEAIQKDLNEGLIPFYVVATLGTTSVCSFDLVTEIGPVCRKHDLWLHIDAAYAGSAFICPEYRYLMEGVELADSFNFNPHKWMLVTFDCSAMWLKDPTDVIDAFNVDPLYLKHEQQGSAPDYRHWQIPLGRRFRSLKLWFVMRLYGVKNLQAHIRKQIGFAHQFEAYINDDERFELIGDVLMGLVCFRLKGSNELNEKLLKRINGNGKIHLVPSKVHGLYFLRLAICSRYTESTDIEFSWTEIKSLASEVLAEEK</sequence>